<dbReference type="GO" id="GO:0005737">
    <property type="term" value="C:cytoplasm"/>
    <property type="evidence" value="ECO:0007669"/>
    <property type="project" value="TreeGrafter"/>
</dbReference>
<reference evidence="3" key="1">
    <citation type="submission" date="2021-03" db="EMBL/GenBank/DDBJ databases">
        <title>Roseibium sp. CAU 1637 isolated from Incheon.</title>
        <authorList>
            <person name="Kim W."/>
        </authorList>
    </citation>
    <scope>NUCLEOTIDE SEQUENCE</scope>
    <source>
        <strain evidence="3">CAU 1637</strain>
    </source>
</reference>
<dbReference type="InterPro" id="IPR006840">
    <property type="entry name" value="ChaC"/>
</dbReference>
<evidence type="ECO:0000313" key="4">
    <source>
        <dbReference type="Proteomes" id="UP000664779"/>
    </source>
</evidence>
<evidence type="ECO:0000313" key="3">
    <source>
        <dbReference type="EMBL" id="MBO0345753.1"/>
    </source>
</evidence>
<dbReference type="Pfam" id="PF04752">
    <property type="entry name" value="ChaC"/>
    <property type="match status" value="1"/>
</dbReference>
<name>A0A939EQN0_9HYPH</name>
<accession>A0A939EQN0</accession>
<dbReference type="PANTHER" id="PTHR12192:SF2">
    <property type="entry name" value="GLUTATHIONE-SPECIFIC GAMMA-GLUTAMYLCYCLOTRANSFERASE 2"/>
    <property type="match status" value="1"/>
</dbReference>
<dbReference type="EMBL" id="JAFLNF010000004">
    <property type="protein sequence ID" value="MBO0345753.1"/>
    <property type="molecule type" value="Genomic_DNA"/>
</dbReference>
<comment type="caution">
    <text evidence="3">The sequence shown here is derived from an EMBL/GenBank/DDBJ whole genome shotgun (WGS) entry which is preliminary data.</text>
</comment>
<keyword evidence="4" id="KW-1185">Reference proteome</keyword>
<sequence length="247" mass="28248">MQAPDPFRHHPNLRSKIQDPLTSRFRSLDLTDMDRDMQGRGFGPDWRRCDEDRNASRLATLEGRLDEDLWVFAYGSLMWDPAFIFSDIRRATATGFHRRFCLRSEVGRGTPEQPGLMAGLDVGGVCQGLVFKIDGHLVEEESHFLWRREMLMRSYAPEFLTLETAEGQVDALSFLVNRDNPLLLPPMGLEETARAIAHAEGYLGPNIDYLENLANYFEWLGLDDAELFELRDLACEHRRMALASLSV</sequence>
<evidence type="ECO:0000256" key="2">
    <source>
        <dbReference type="ARBA" id="ARBA00023239"/>
    </source>
</evidence>
<dbReference type="GO" id="GO:0006751">
    <property type="term" value="P:glutathione catabolic process"/>
    <property type="evidence" value="ECO:0007669"/>
    <property type="project" value="InterPro"/>
</dbReference>
<dbReference type="PANTHER" id="PTHR12192">
    <property type="entry name" value="CATION TRANSPORT PROTEIN CHAC-RELATED"/>
    <property type="match status" value="1"/>
</dbReference>
<dbReference type="Proteomes" id="UP000664779">
    <property type="component" value="Unassembled WGS sequence"/>
</dbReference>
<dbReference type="Gene3D" id="3.10.490.10">
    <property type="entry name" value="Gamma-glutamyl cyclotransferase-like"/>
    <property type="match status" value="1"/>
</dbReference>
<protein>
    <recommendedName>
        <fullName evidence="1">glutathione-specific gamma-glutamylcyclotransferase</fullName>
        <ecNumber evidence="1">4.3.2.7</ecNumber>
    </recommendedName>
</protein>
<dbReference type="RefSeq" id="WP_206940625.1">
    <property type="nucleotide sequence ID" value="NZ_JAFLNF010000004.1"/>
</dbReference>
<dbReference type="InterPro" id="IPR013024">
    <property type="entry name" value="GGCT-like"/>
</dbReference>
<dbReference type="CDD" id="cd06661">
    <property type="entry name" value="GGCT_like"/>
    <property type="match status" value="1"/>
</dbReference>
<dbReference type="EC" id="4.3.2.7" evidence="1"/>
<dbReference type="InterPro" id="IPR036568">
    <property type="entry name" value="GGCT-like_sf"/>
</dbReference>
<dbReference type="GO" id="GO:0061928">
    <property type="term" value="F:glutathione specific gamma-glutamylcyclotransferase activity"/>
    <property type="evidence" value="ECO:0007669"/>
    <property type="project" value="UniProtKB-EC"/>
</dbReference>
<dbReference type="SUPFAM" id="SSF110857">
    <property type="entry name" value="Gamma-glutamyl cyclotransferase-like"/>
    <property type="match status" value="1"/>
</dbReference>
<keyword evidence="2" id="KW-0456">Lyase</keyword>
<dbReference type="AlphaFoldDB" id="A0A939EQN0"/>
<organism evidence="3 4">
    <name type="scientific">Roseibium limicola</name>
    <dbReference type="NCBI Taxonomy" id="2816037"/>
    <lineage>
        <taxon>Bacteria</taxon>
        <taxon>Pseudomonadati</taxon>
        <taxon>Pseudomonadota</taxon>
        <taxon>Alphaproteobacteria</taxon>
        <taxon>Hyphomicrobiales</taxon>
        <taxon>Stappiaceae</taxon>
        <taxon>Roseibium</taxon>
    </lineage>
</organism>
<gene>
    <name evidence="3" type="ORF">J0X15_11030</name>
</gene>
<proteinExistence type="predicted"/>
<evidence type="ECO:0000256" key="1">
    <source>
        <dbReference type="ARBA" id="ARBA00012344"/>
    </source>
</evidence>